<comment type="caution">
    <text evidence="2">The sequence shown here is derived from an EMBL/GenBank/DDBJ whole genome shotgun (WGS) entry which is preliminary data.</text>
</comment>
<proteinExistence type="predicted"/>
<evidence type="ECO:0000313" key="2">
    <source>
        <dbReference type="EMBL" id="KAK4429273.1"/>
    </source>
</evidence>
<dbReference type="Pfam" id="PF03732">
    <property type="entry name" value="Retrotrans_gag"/>
    <property type="match status" value="1"/>
</dbReference>
<evidence type="ECO:0000259" key="1">
    <source>
        <dbReference type="Pfam" id="PF03732"/>
    </source>
</evidence>
<reference evidence="2" key="2">
    <citation type="journal article" date="2024" name="Plant">
        <title>Genomic evolution and insights into agronomic trait innovations of Sesamum species.</title>
        <authorList>
            <person name="Miao H."/>
            <person name="Wang L."/>
            <person name="Qu L."/>
            <person name="Liu H."/>
            <person name="Sun Y."/>
            <person name="Le M."/>
            <person name="Wang Q."/>
            <person name="Wei S."/>
            <person name="Zheng Y."/>
            <person name="Lin W."/>
            <person name="Duan Y."/>
            <person name="Cao H."/>
            <person name="Xiong S."/>
            <person name="Wang X."/>
            <person name="Wei L."/>
            <person name="Li C."/>
            <person name="Ma Q."/>
            <person name="Ju M."/>
            <person name="Zhao R."/>
            <person name="Li G."/>
            <person name="Mu C."/>
            <person name="Tian Q."/>
            <person name="Mei H."/>
            <person name="Zhang T."/>
            <person name="Gao T."/>
            <person name="Zhang H."/>
        </authorList>
    </citation>
    <scope>NUCLEOTIDE SEQUENCE</scope>
    <source>
        <strain evidence="2">3651</strain>
    </source>
</reference>
<keyword evidence="3" id="KW-1185">Reference proteome</keyword>
<sequence>MHANQLLSIWNSFVKALELHFGPSTYENHCQALFKCSQTGSLEEYLLNFERFCNRVTDLSPQSILDCFLSGLRREVQKEMVVLHPTSISQAIGLAKLLESKLSDRLFLARPSYQTSQATTKLIAQPSSSLLLVQPPQIP</sequence>
<gene>
    <name evidence="2" type="ORF">Salat_1227600</name>
</gene>
<feature type="domain" description="Retrotransposon gag" evidence="1">
    <location>
        <begin position="7"/>
        <end position="74"/>
    </location>
</feature>
<name>A0AAE2CP13_9LAMI</name>
<evidence type="ECO:0000313" key="3">
    <source>
        <dbReference type="Proteomes" id="UP001293254"/>
    </source>
</evidence>
<dbReference type="AlphaFoldDB" id="A0AAE2CP13"/>
<dbReference type="Proteomes" id="UP001293254">
    <property type="component" value="Unassembled WGS sequence"/>
</dbReference>
<dbReference type="EMBL" id="JACGWO010000004">
    <property type="protein sequence ID" value="KAK4429273.1"/>
    <property type="molecule type" value="Genomic_DNA"/>
</dbReference>
<organism evidence="2 3">
    <name type="scientific">Sesamum alatum</name>
    <dbReference type="NCBI Taxonomy" id="300844"/>
    <lineage>
        <taxon>Eukaryota</taxon>
        <taxon>Viridiplantae</taxon>
        <taxon>Streptophyta</taxon>
        <taxon>Embryophyta</taxon>
        <taxon>Tracheophyta</taxon>
        <taxon>Spermatophyta</taxon>
        <taxon>Magnoliopsida</taxon>
        <taxon>eudicotyledons</taxon>
        <taxon>Gunneridae</taxon>
        <taxon>Pentapetalae</taxon>
        <taxon>asterids</taxon>
        <taxon>lamiids</taxon>
        <taxon>Lamiales</taxon>
        <taxon>Pedaliaceae</taxon>
        <taxon>Sesamum</taxon>
    </lineage>
</organism>
<protein>
    <recommendedName>
        <fullName evidence="1">Retrotransposon gag domain-containing protein</fullName>
    </recommendedName>
</protein>
<dbReference type="InterPro" id="IPR005162">
    <property type="entry name" value="Retrotrans_gag_dom"/>
</dbReference>
<accession>A0AAE2CP13</accession>
<reference evidence="2" key="1">
    <citation type="submission" date="2020-06" db="EMBL/GenBank/DDBJ databases">
        <authorList>
            <person name="Li T."/>
            <person name="Hu X."/>
            <person name="Zhang T."/>
            <person name="Song X."/>
            <person name="Zhang H."/>
            <person name="Dai N."/>
            <person name="Sheng W."/>
            <person name="Hou X."/>
            <person name="Wei L."/>
        </authorList>
    </citation>
    <scope>NUCLEOTIDE SEQUENCE</scope>
    <source>
        <strain evidence="2">3651</strain>
        <tissue evidence="2">Leaf</tissue>
    </source>
</reference>